<feature type="domain" description="Response regulatory" evidence="3">
    <location>
        <begin position="10"/>
        <end position="128"/>
    </location>
</feature>
<evidence type="ECO:0000256" key="2">
    <source>
        <dbReference type="PROSITE-ProRule" id="PRU00169"/>
    </source>
</evidence>
<name>A0A9X3BJE8_9BACT</name>
<reference evidence="4" key="2">
    <citation type="submission" date="2023-04" db="EMBL/GenBank/DDBJ databases">
        <title>Paracnuella aquatica gen. nov., sp. nov., a member of the family Chitinophagaceae isolated from a hot spring.</title>
        <authorList>
            <person name="Wang C."/>
        </authorList>
    </citation>
    <scope>NUCLEOTIDE SEQUENCE</scope>
    <source>
        <strain evidence="4">LB-8</strain>
    </source>
</reference>
<evidence type="ECO:0000259" key="3">
    <source>
        <dbReference type="PROSITE" id="PS50110"/>
    </source>
</evidence>
<reference evidence="4" key="1">
    <citation type="submission" date="2022-09" db="EMBL/GenBank/DDBJ databases">
        <authorList>
            <person name="Yuan C."/>
            <person name="Ke Z."/>
        </authorList>
    </citation>
    <scope>NUCLEOTIDE SEQUENCE</scope>
    <source>
        <strain evidence="4">LB-8</strain>
    </source>
</reference>
<dbReference type="SMART" id="SM00448">
    <property type="entry name" value="REC"/>
    <property type="match status" value="1"/>
</dbReference>
<evidence type="ECO:0000313" key="5">
    <source>
        <dbReference type="Proteomes" id="UP001155483"/>
    </source>
</evidence>
<dbReference type="PANTHER" id="PTHR44591:SF3">
    <property type="entry name" value="RESPONSE REGULATORY DOMAIN-CONTAINING PROTEIN"/>
    <property type="match status" value="1"/>
</dbReference>
<evidence type="ECO:0000313" key="4">
    <source>
        <dbReference type="EMBL" id="MCU7552742.1"/>
    </source>
</evidence>
<accession>A0A9X3BJE8</accession>
<keyword evidence="1 2" id="KW-0597">Phosphoprotein</keyword>
<sequence>MKPHACQTKNILLIDDDEDDCLLMNLALEKLSNQVSLIYLSCTEKLWEALENCKPSLIVIDLHLPKRNGIEILKLIKMHSCYKEIPVIIWSTSYMTNHVIAAYNNGAQLFLEKPFDYKALVSALQRVIRMTKVKDELTSLQAFLG</sequence>
<dbReference type="GO" id="GO:0000160">
    <property type="term" value="P:phosphorelay signal transduction system"/>
    <property type="evidence" value="ECO:0007669"/>
    <property type="project" value="InterPro"/>
</dbReference>
<dbReference type="SUPFAM" id="SSF52172">
    <property type="entry name" value="CheY-like"/>
    <property type="match status" value="1"/>
</dbReference>
<dbReference type="PANTHER" id="PTHR44591">
    <property type="entry name" value="STRESS RESPONSE REGULATOR PROTEIN 1"/>
    <property type="match status" value="1"/>
</dbReference>
<dbReference type="InterPro" id="IPR001789">
    <property type="entry name" value="Sig_transdc_resp-reg_receiver"/>
</dbReference>
<protein>
    <submittedName>
        <fullName evidence="4">Response regulator</fullName>
    </submittedName>
</protein>
<dbReference type="Proteomes" id="UP001155483">
    <property type="component" value="Unassembled WGS sequence"/>
</dbReference>
<dbReference type="RefSeq" id="WP_279300179.1">
    <property type="nucleotide sequence ID" value="NZ_JAOTIF010000044.1"/>
</dbReference>
<feature type="modified residue" description="4-aspartylphosphate" evidence="2">
    <location>
        <position position="61"/>
    </location>
</feature>
<dbReference type="Pfam" id="PF00072">
    <property type="entry name" value="Response_reg"/>
    <property type="match status" value="1"/>
</dbReference>
<dbReference type="InterPro" id="IPR011006">
    <property type="entry name" value="CheY-like_superfamily"/>
</dbReference>
<dbReference type="InterPro" id="IPR050595">
    <property type="entry name" value="Bact_response_regulator"/>
</dbReference>
<organism evidence="4 5">
    <name type="scientific">Paraflavisolibacter caeni</name>
    <dbReference type="NCBI Taxonomy" id="2982496"/>
    <lineage>
        <taxon>Bacteria</taxon>
        <taxon>Pseudomonadati</taxon>
        <taxon>Bacteroidota</taxon>
        <taxon>Chitinophagia</taxon>
        <taxon>Chitinophagales</taxon>
        <taxon>Chitinophagaceae</taxon>
        <taxon>Paraflavisolibacter</taxon>
    </lineage>
</organism>
<dbReference type="PROSITE" id="PS50110">
    <property type="entry name" value="RESPONSE_REGULATORY"/>
    <property type="match status" value="1"/>
</dbReference>
<proteinExistence type="predicted"/>
<evidence type="ECO:0000256" key="1">
    <source>
        <dbReference type="ARBA" id="ARBA00022553"/>
    </source>
</evidence>
<comment type="caution">
    <text evidence="4">The sequence shown here is derived from an EMBL/GenBank/DDBJ whole genome shotgun (WGS) entry which is preliminary data.</text>
</comment>
<dbReference type="AlphaFoldDB" id="A0A9X3BJE8"/>
<keyword evidence="5" id="KW-1185">Reference proteome</keyword>
<gene>
    <name evidence="4" type="ORF">OCK74_26730</name>
</gene>
<dbReference type="EMBL" id="JAOTIF010000044">
    <property type="protein sequence ID" value="MCU7552742.1"/>
    <property type="molecule type" value="Genomic_DNA"/>
</dbReference>
<dbReference type="Gene3D" id="3.40.50.2300">
    <property type="match status" value="1"/>
</dbReference>